<reference evidence="2" key="2">
    <citation type="submission" date="2022-03" db="EMBL/GenBank/DDBJ databases">
        <title>Draft title - Genomic analysis of global carrot germplasm unveils the trajectory of domestication and the origin of high carotenoid orange carrot.</title>
        <authorList>
            <person name="Iorizzo M."/>
            <person name="Ellison S."/>
            <person name="Senalik D."/>
            <person name="Macko-Podgorni A."/>
            <person name="Grzebelus D."/>
            <person name="Bostan H."/>
            <person name="Rolling W."/>
            <person name="Curaba J."/>
            <person name="Simon P."/>
        </authorList>
    </citation>
    <scope>NUCLEOTIDE SEQUENCE</scope>
    <source>
        <tissue evidence="2">Leaf</tissue>
    </source>
</reference>
<proteinExistence type="predicted"/>
<dbReference type="Proteomes" id="UP000077755">
    <property type="component" value="Chromosome 2"/>
</dbReference>
<organism evidence="1">
    <name type="scientific">Daucus carota subsp. sativus</name>
    <name type="common">Carrot</name>
    <dbReference type="NCBI Taxonomy" id="79200"/>
    <lineage>
        <taxon>Eukaryota</taxon>
        <taxon>Viridiplantae</taxon>
        <taxon>Streptophyta</taxon>
        <taxon>Embryophyta</taxon>
        <taxon>Tracheophyta</taxon>
        <taxon>Spermatophyta</taxon>
        <taxon>Magnoliopsida</taxon>
        <taxon>eudicotyledons</taxon>
        <taxon>Gunneridae</taxon>
        <taxon>Pentapetalae</taxon>
        <taxon>asterids</taxon>
        <taxon>campanulids</taxon>
        <taxon>Apiales</taxon>
        <taxon>Apiaceae</taxon>
        <taxon>Apioideae</taxon>
        <taxon>Scandiceae</taxon>
        <taxon>Daucinae</taxon>
        <taxon>Daucus</taxon>
        <taxon>Daucus sect. Daucus</taxon>
    </lineage>
</organism>
<keyword evidence="3" id="KW-1185">Reference proteome</keyword>
<dbReference type="AlphaFoldDB" id="A0A166D1E3"/>
<gene>
    <name evidence="1" type="ORF">DCAR_005447</name>
    <name evidence="2" type="ORF">DCAR_0206142</name>
</gene>
<evidence type="ECO:0000313" key="1">
    <source>
        <dbReference type="EMBL" id="KZN04610.1"/>
    </source>
</evidence>
<protein>
    <submittedName>
        <fullName evidence="1">Uncharacterized protein</fullName>
    </submittedName>
</protein>
<sequence>MQDNSGARQRASASMGQGCLVQRNLGEILVESGTHARFGAEIDKHFEEKACIERFVNSLTELHKAYKKCIADCVSIFVLFPESESLAKLKAEYPMFFNLFAETSPMAKNMCLRSICVGRNVEVMDDDDSFVPNYSLGISQISPKNLEKNIEGANAGCSDKKYIEKNREHSRRMGKVVFDKDGYVRQRRGLAPSRICRSPFVTRVTDVNAHRITVEERDFCDWLMQDEQDSGYNMQRYTILVE</sequence>
<dbReference type="EMBL" id="CP093344">
    <property type="protein sequence ID" value="WOG86923.1"/>
    <property type="molecule type" value="Genomic_DNA"/>
</dbReference>
<accession>A0A166D1E3</accession>
<evidence type="ECO:0000313" key="3">
    <source>
        <dbReference type="Proteomes" id="UP000077755"/>
    </source>
</evidence>
<evidence type="ECO:0000313" key="2">
    <source>
        <dbReference type="EMBL" id="WOG86923.1"/>
    </source>
</evidence>
<dbReference type="EMBL" id="LNRQ01000002">
    <property type="protein sequence ID" value="KZN04610.1"/>
    <property type="molecule type" value="Genomic_DNA"/>
</dbReference>
<name>A0A166D1E3_DAUCS</name>
<dbReference type="Gramene" id="KZN04610">
    <property type="protein sequence ID" value="KZN04610"/>
    <property type="gene ID" value="DCAR_005447"/>
</dbReference>
<reference evidence="1" key="1">
    <citation type="journal article" date="2016" name="Nat. Genet.">
        <title>A high-quality carrot genome assembly provides new insights into carotenoid accumulation and asterid genome evolution.</title>
        <authorList>
            <person name="Iorizzo M."/>
            <person name="Ellison S."/>
            <person name="Senalik D."/>
            <person name="Zeng P."/>
            <person name="Satapoomin P."/>
            <person name="Huang J."/>
            <person name="Bowman M."/>
            <person name="Iovene M."/>
            <person name="Sanseverino W."/>
            <person name="Cavagnaro P."/>
            <person name="Yildiz M."/>
            <person name="Macko-Podgorni A."/>
            <person name="Moranska E."/>
            <person name="Grzebelus E."/>
            <person name="Grzebelus D."/>
            <person name="Ashrafi H."/>
            <person name="Zheng Z."/>
            <person name="Cheng S."/>
            <person name="Spooner D."/>
            <person name="Van Deynze A."/>
            <person name="Simon P."/>
        </authorList>
    </citation>
    <scope>NUCLEOTIDE SEQUENCE [LARGE SCALE GENOMIC DNA]</scope>
    <source>
        <tissue evidence="1">Leaf</tissue>
    </source>
</reference>